<dbReference type="InterPro" id="IPR003594">
    <property type="entry name" value="HATPase_dom"/>
</dbReference>
<name>A0ABQ2HKD3_9MICO</name>
<protein>
    <submittedName>
        <fullName evidence="9">Histidine kinase</fullName>
    </submittedName>
</protein>
<dbReference type="InterPro" id="IPR045975">
    <property type="entry name" value="DUF5931"/>
</dbReference>
<feature type="domain" description="DUF5931" evidence="8">
    <location>
        <begin position="56"/>
        <end position="219"/>
    </location>
</feature>
<evidence type="ECO:0000256" key="4">
    <source>
        <dbReference type="SAM" id="MobiDB-lite"/>
    </source>
</evidence>
<dbReference type="Gene3D" id="3.30.565.10">
    <property type="entry name" value="Histidine kinase-like ATPase, C-terminal domain"/>
    <property type="match status" value="1"/>
</dbReference>
<accession>A0ABQ2HKD3</accession>
<dbReference type="Proteomes" id="UP000623461">
    <property type="component" value="Unassembled WGS sequence"/>
</dbReference>
<evidence type="ECO:0000259" key="8">
    <source>
        <dbReference type="Pfam" id="PF19354"/>
    </source>
</evidence>
<comment type="caution">
    <text evidence="9">The sequence shown here is derived from an EMBL/GenBank/DDBJ whole genome shotgun (WGS) entry which is preliminary data.</text>
</comment>
<sequence>MAAMRSGAGQDHTGEPGGPGSAVTPASVPSPPALPYADGSSVAASTKAVLDDEHVVVRGLWRAVDVFRWLALAYAVWAAWERHEQIAHLALGVAVLGVLAGWTLAVTLRPVRTVRAYAIELAIGCSAILATRLVDDPEVITAGAKTIPSIWPTAAVVGFAVLRGWRGGLAAASVVAACSFVEVVEPTPNTITNSIFGLLLGGCIGYCVDLARSSHAALAEAMRLDAARAERDRLARTVHDGVLQTLAFINRRASDLGGEAARLGAMAGEQERILRTLVSQADLAEVGRAVSGDADLRGLLRHVEDDDVQLVSPADAVLLPRRVADEVVAAVEAALDNVRQHAGDDARAWVLLDDAGDEVAVTIRDSGRGVPTGRLAEAVAQGRLGVSSSILGRLADLGGTATVTSGPAGGTTVEMRIPNRRTAGSASRHHGRQPDRRAERRAVDGTDGRGAS</sequence>
<feature type="region of interest" description="Disordered" evidence="4">
    <location>
        <begin position="402"/>
        <end position="452"/>
    </location>
</feature>
<organism evidence="9 10">
    <name type="scientific">Terrabacter tumescens</name>
    <dbReference type="NCBI Taxonomy" id="60443"/>
    <lineage>
        <taxon>Bacteria</taxon>
        <taxon>Bacillati</taxon>
        <taxon>Actinomycetota</taxon>
        <taxon>Actinomycetes</taxon>
        <taxon>Micrococcales</taxon>
        <taxon>Intrasporangiaceae</taxon>
        <taxon>Terrabacter</taxon>
    </lineage>
</organism>
<keyword evidence="5" id="KW-1133">Transmembrane helix</keyword>
<evidence type="ECO:0000259" key="6">
    <source>
        <dbReference type="Pfam" id="PF02518"/>
    </source>
</evidence>
<evidence type="ECO:0000313" key="10">
    <source>
        <dbReference type="Proteomes" id="UP000623461"/>
    </source>
</evidence>
<keyword evidence="10" id="KW-1185">Reference proteome</keyword>
<dbReference type="InterPro" id="IPR050482">
    <property type="entry name" value="Sensor_HK_TwoCompSys"/>
</dbReference>
<evidence type="ECO:0000256" key="3">
    <source>
        <dbReference type="ARBA" id="ARBA00023012"/>
    </source>
</evidence>
<gene>
    <name evidence="9" type="ORF">GCM10009721_04480</name>
</gene>
<evidence type="ECO:0000259" key="7">
    <source>
        <dbReference type="Pfam" id="PF07730"/>
    </source>
</evidence>
<keyword evidence="2 9" id="KW-0418">Kinase</keyword>
<dbReference type="NCBIfam" id="NF047322">
    <property type="entry name" value="HK_morpho_MacS"/>
    <property type="match status" value="1"/>
</dbReference>
<dbReference type="SUPFAM" id="SSF55874">
    <property type="entry name" value="ATPase domain of HSP90 chaperone/DNA topoisomerase II/histidine kinase"/>
    <property type="match status" value="1"/>
</dbReference>
<dbReference type="EMBL" id="BMNZ01000001">
    <property type="protein sequence ID" value="GGM83082.1"/>
    <property type="molecule type" value="Genomic_DNA"/>
</dbReference>
<feature type="region of interest" description="Disordered" evidence="4">
    <location>
        <begin position="1"/>
        <end position="27"/>
    </location>
</feature>
<dbReference type="GO" id="GO:0016301">
    <property type="term" value="F:kinase activity"/>
    <property type="evidence" value="ECO:0007669"/>
    <property type="project" value="UniProtKB-KW"/>
</dbReference>
<evidence type="ECO:0000256" key="1">
    <source>
        <dbReference type="ARBA" id="ARBA00022679"/>
    </source>
</evidence>
<feature type="domain" description="Histidine kinase/HSP90-like ATPase" evidence="6">
    <location>
        <begin position="326"/>
        <end position="420"/>
    </location>
</feature>
<evidence type="ECO:0000256" key="2">
    <source>
        <dbReference type="ARBA" id="ARBA00022777"/>
    </source>
</evidence>
<feature type="domain" description="Signal transduction histidine kinase subgroup 3 dimerisation and phosphoacceptor" evidence="7">
    <location>
        <begin position="230"/>
        <end position="281"/>
    </location>
</feature>
<dbReference type="PANTHER" id="PTHR24421">
    <property type="entry name" value="NITRATE/NITRITE SENSOR PROTEIN NARX-RELATED"/>
    <property type="match status" value="1"/>
</dbReference>
<dbReference type="InterPro" id="IPR011712">
    <property type="entry name" value="Sig_transdc_His_kin_sub3_dim/P"/>
</dbReference>
<feature type="transmembrane region" description="Helical" evidence="5">
    <location>
        <begin position="86"/>
        <end position="108"/>
    </location>
</feature>
<dbReference type="PANTHER" id="PTHR24421:SF61">
    <property type="entry name" value="OXYGEN SENSOR HISTIDINE KINASE NREB"/>
    <property type="match status" value="1"/>
</dbReference>
<evidence type="ECO:0000313" key="9">
    <source>
        <dbReference type="EMBL" id="GGM83082.1"/>
    </source>
</evidence>
<dbReference type="InterPro" id="IPR036890">
    <property type="entry name" value="HATPase_C_sf"/>
</dbReference>
<dbReference type="Pfam" id="PF07730">
    <property type="entry name" value="HisKA_3"/>
    <property type="match status" value="1"/>
</dbReference>
<keyword evidence="1" id="KW-0808">Transferase</keyword>
<keyword evidence="5" id="KW-0812">Transmembrane</keyword>
<dbReference type="Pfam" id="PF02518">
    <property type="entry name" value="HATPase_c"/>
    <property type="match status" value="1"/>
</dbReference>
<reference evidence="10" key="1">
    <citation type="journal article" date="2019" name="Int. J. Syst. Evol. Microbiol.">
        <title>The Global Catalogue of Microorganisms (GCM) 10K type strain sequencing project: providing services to taxonomists for standard genome sequencing and annotation.</title>
        <authorList>
            <consortium name="The Broad Institute Genomics Platform"/>
            <consortium name="The Broad Institute Genome Sequencing Center for Infectious Disease"/>
            <person name="Wu L."/>
            <person name="Ma J."/>
        </authorList>
    </citation>
    <scope>NUCLEOTIDE SEQUENCE [LARGE SCALE GENOMIC DNA]</scope>
    <source>
        <strain evidence="10">JCM 1365</strain>
    </source>
</reference>
<dbReference type="Pfam" id="PF19354">
    <property type="entry name" value="DUF5931"/>
    <property type="match status" value="1"/>
</dbReference>
<proteinExistence type="predicted"/>
<feature type="compositionally biased region" description="Basic and acidic residues" evidence="4">
    <location>
        <begin position="432"/>
        <end position="452"/>
    </location>
</feature>
<keyword evidence="3" id="KW-0902">Two-component regulatory system</keyword>
<evidence type="ECO:0000256" key="5">
    <source>
        <dbReference type="SAM" id="Phobius"/>
    </source>
</evidence>
<keyword evidence="5" id="KW-0472">Membrane</keyword>